<reference evidence="18" key="2">
    <citation type="submission" date="2025-09" db="UniProtKB">
        <authorList>
            <consortium name="Ensembl"/>
        </authorList>
    </citation>
    <scope>IDENTIFICATION</scope>
</reference>
<evidence type="ECO:0000256" key="11">
    <source>
        <dbReference type="ARBA" id="ARBA00023098"/>
    </source>
</evidence>
<evidence type="ECO:0000256" key="12">
    <source>
        <dbReference type="ARBA" id="ARBA00023136"/>
    </source>
</evidence>
<feature type="region of interest" description="Disordered" evidence="16">
    <location>
        <begin position="1"/>
        <end position="25"/>
    </location>
</feature>
<keyword evidence="10 17" id="KW-1133">Transmembrane helix</keyword>
<keyword evidence="15" id="KW-1208">Phospholipid metabolism</keyword>
<comment type="similarity">
    <text evidence="5">Belongs to the CDP-alcohol phosphatidyltransferase class-I family.</text>
</comment>
<evidence type="ECO:0000256" key="5">
    <source>
        <dbReference type="ARBA" id="ARBA00010441"/>
    </source>
</evidence>
<dbReference type="GO" id="GO:0004142">
    <property type="term" value="F:diacylglycerol cholinephosphotransferase activity"/>
    <property type="evidence" value="ECO:0007669"/>
    <property type="project" value="TreeGrafter"/>
</dbReference>
<evidence type="ECO:0000256" key="1">
    <source>
        <dbReference type="ARBA" id="ARBA00001936"/>
    </source>
</evidence>
<organism evidence="18 19">
    <name type="scientific">Sinocyclocheilus anshuiensis</name>
    <dbReference type="NCBI Taxonomy" id="1608454"/>
    <lineage>
        <taxon>Eukaryota</taxon>
        <taxon>Metazoa</taxon>
        <taxon>Chordata</taxon>
        <taxon>Craniata</taxon>
        <taxon>Vertebrata</taxon>
        <taxon>Euteleostomi</taxon>
        <taxon>Actinopterygii</taxon>
        <taxon>Neopterygii</taxon>
        <taxon>Teleostei</taxon>
        <taxon>Ostariophysi</taxon>
        <taxon>Cypriniformes</taxon>
        <taxon>Cyprinidae</taxon>
        <taxon>Cyprininae</taxon>
        <taxon>Sinocyclocheilus</taxon>
    </lineage>
</organism>
<dbReference type="GO" id="GO:0004307">
    <property type="term" value="F:ethanolaminephosphotransferase activity"/>
    <property type="evidence" value="ECO:0007669"/>
    <property type="project" value="TreeGrafter"/>
</dbReference>
<keyword evidence="7 17" id="KW-0812">Transmembrane</keyword>
<evidence type="ECO:0000256" key="15">
    <source>
        <dbReference type="ARBA" id="ARBA00023264"/>
    </source>
</evidence>
<evidence type="ECO:0000256" key="3">
    <source>
        <dbReference type="ARBA" id="ARBA00004127"/>
    </source>
</evidence>
<keyword evidence="14" id="KW-0464">Manganese</keyword>
<comment type="subcellular location">
    <subcellularLocation>
        <location evidence="3">Endomembrane system</location>
        <topology evidence="3">Multi-pass membrane protein</topology>
    </subcellularLocation>
</comment>
<dbReference type="GO" id="GO:0005794">
    <property type="term" value="C:Golgi apparatus"/>
    <property type="evidence" value="ECO:0007669"/>
    <property type="project" value="TreeGrafter"/>
</dbReference>
<dbReference type="AlphaFoldDB" id="A0A671PB05"/>
<dbReference type="Proteomes" id="UP000472260">
    <property type="component" value="Unassembled WGS sequence"/>
</dbReference>
<evidence type="ECO:0000256" key="10">
    <source>
        <dbReference type="ARBA" id="ARBA00022989"/>
    </source>
</evidence>
<keyword evidence="19" id="KW-1185">Reference proteome</keyword>
<name>A0A671PB05_9TELE</name>
<dbReference type="GO" id="GO:0046872">
    <property type="term" value="F:metal ion binding"/>
    <property type="evidence" value="ECO:0007669"/>
    <property type="project" value="UniProtKB-KW"/>
</dbReference>
<proteinExistence type="inferred from homology"/>
<evidence type="ECO:0000256" key="4">
    <source>
        <dbReference type="ARBA" id="ARBA00005189"/>
    </source>
</evidence>
<evidence type="ECO:0000256" key="17">
    <source>
        <dbReference type="SAM" id="Phobius"/>
    </source>
</evidence>
<keyword evidence="11" id="KW-0443">Lipid metabolism</keyword>
<keyword evidence="8" id="KW-0479">Metal-binding</keyword>
<keyword evidence="6" id="KW-0444">Lipid biosynthesis</keyword>
<evidence type="ECO:0000256" key="6">
    <source>
        <dbReference type="ARBA" id="ARBA00022516"/>
    </source>
</evidence>
<dbReference type="InterPro" id="IPR014472">
    <property type="entry name" value="CHOPT"/>
</dbReference>
<dbReference type="GO" id="GO:0005789">
    <property type="term" value="C:endoplasmic reticulum membrane"/>
    <property type="evidence" value="ECO:0007669"/>
    <property type="project" value="TreeGrafter"/>
</dbReference>
<dbReference type="GO" id="GO:0006646">
    <property type="term" value="P:phosphatidylethanolamine biosynthetic process"/>
    <property type="evidence" value="ECO:0007669"/>
    <property type="project" value="TreeGrafter"/>
</dbReference>
<protein>
    <submittedName>
        <fullName evidence="18">Choline/ethanolamine phosphotransferase 1a</fullName>
    </submittedName>
</protein>
<evidence type="ECO:0000256" key="13">
    <source>
        <dbReference type="ARBA" id="ARBA00023209"/>
    </source>
</evidence>
<reference evidence="18" key="1">
    <citation type="submission" date="2025-08" db="UniProtKB">
        <authorList>
            <consortium name="Ensembl"/>
        </authorList>
    </citation>
    <scope>IDENTIFICATION</scope>
</reference>
<evidence type="ECO:0000256" key="2">
    <source>
        <dbReference type="ARBA" id="ARBA00001946"/>
    </source>
</evidence>
<feature type="transmembrane region" description="Helical" evidence="17">
    <location>
        <begin position="164"/>
        <end position="186"/>
    </location>
</feature>
<keyword evidence="12 17" id="KW-0472">Membrane</keyword>
<comment type="pathway">
    <text evidence="4">Lipid metabolism.</text>
</comment>
<sequence length="192" mass="21432">MSSHKRPVRARPDSDNNFSVARDLNAPGVEEGPGLLAKLMELPVARLSRQQLKRLEEHRYSSAGRSLLEPFMQGFWCWLVSKVPLWMAPNLITIVGLATNIISTLILVYYCPTATEQVLCTSTASVDSITGLNRSATNPNSFCFHLLIIDSSLSRLGFIRSQCIVLVSFCPVTALFLYCQVCFRVVGKQRYC</sequence>
<evidence type="ECO:0000256" key="8">
    <source>
        <dbReference type="ARBA" id="ARBA00022723"/>
    </source>
</evidence>
<evidence type="ECO:0000256" key="9">
    <source>
        <dbReference type="ARBA" id="ARBA00022842"/>
    </source>
</evidence>
<comment type="cofactor">
    <cofactor evidence="2">
        <name>Mg(2+)</name>
        <dbReference type="ChEBI" id="CHEBI:18420"/>
    </cofactor>
</comment>
<dbReference type="PANTHER" id="PTHR10414:SF27">
    <property type="entry name" value="CHOLINE_ETHANOLAMINEPHOSPHOTRANSFERASE 1"/>
    <property type="match status" value="1"/>
</dbReference>
<feature type="transmembrane region" description="Helical" evidence="17">
    <location>
        <begin position="91"/>
        <end position="110"/>
    </location>
</feature>
<comment type="cofactor">
    <cofactor evidence="1">
        <name>Mn(2+)</name>
        <dbReference type="ChEBI" id="CHEBI:29035"/>
    </cofactor>
</comment>
<evidence type="ECO:0000256" key="16">
    <source>
        <dbReference type="SAM" id="MobiDB-lite"/>
    </source>
</evidence>
<dbReference type="Ensembl" id="ENSSANT00000059500.1">
    <property type="protein sequence ID" value="ENSSANP00000055918.1"/>
    <property type="gene ID" value="ENSSANG00000028015.1"/>
</dbReference>
<evidence type="ECO:0000313" key="18">
    <source>
        <dbReference type="Ensembl" id="ENSSANP00000055918.1"/>
    </source>
</evidence>
<accession>A0A671PB05</accession>
<dbReference type="PANTHER" id="PTHR10414">
    <property type="entry name" value="ETHANOLAMINEPHOSPHOTRANSFERASE"/>
    <property type="match status" value="1"/>
</dbReference>
<evidence type="ECO:0000313" key="19">
    <source>
        <dbReference type="Proteomes" id="UP000472260"/>
    </source>
</evidence>
<keyword evidence="9" id="KW-0460">Magnesium</keyword>
<evidence type="ECO:0000256" key="14">
    <source>
        <dbReference type="ARBA" id="ARBA00023211"/>
    </source>
</evidence>
<evidence type="ECO:0000256" key="7">
    <source>
        <dbReference type="ARBA" id="ARBA00022692"/>
    </source>
</evidence>
<keyword evidence="13" id="KW-0594">Phospholipid biosynthesis</keyword>